<gene>
    <name evidence="2" type="ORF">C0081_18090</name>
</gene>
<dbReference type="Proteomes" id="UP000234881">
    <property type="component" value="Unassembled WGS sequence"/>
</dbReference>
<dbReference type="InterPro" id="IPR001387">
    <property type="entry name" value="Cro/C1-type_HTH"/>
</dbReference>
<organism evidence="2 3">
    <name type="scientific">Cohaesibacter celericrescens</name>
    <dbReference type="NCBI Taxonomy" id="2067669"/>
    <lineage>
        <taxon>Bacteria</taxon>
        <taxon>Pseudomonadati</taxon>
        <taxon>Pseudomonadota</taxon>
        <taxon>Alphaproteobacteria</taxon>
        <taxon>Hyphomicrobiales</taxon>
        <taxon>Cohaesibacteraceae</taxon>
    </lineage>
</organism>
<evidence type="ECO:0000313" key="2">
    <source>
        <dbReference type="EMBL" id="PLW76006.1"/>
    </source>
</evidence>
<evidence type="ECO:0000313" key="3">
    <source>
        <dbReference type="Proteomes" id="UP000234881"/>
    </source>
</evidence>
<dbReference type="SUPFAM" id="SSF47413">
    <property type="entry name" value="lambda repressor-like DNA-binding domains"/>
    <property type="match status" value="1"/>
</dbReference>
<comment type="caution">
    <text evidence="2">The sequence shown here is derived from an EMBL/GenBank/DDBJ whole genome shotgun (WGS) entry which is preliminary data.</text>
</comment>
<accession>A0A2N5XN76</accession>
<dbReference type="InterPro" id="IPR010982">
    <property type="entry name" value="Lambda_DNA-bd_dom_sf"/>
</dbReference>
<dbReference type="RefSeq" id="WP_101535248.1">
    <property type="nucleotide sequence ID" value="NZ_PKUQ01000042.1"/>
</dbReference>
<dbReference type="AlphaFoldDB" id="A0A2N5XN76"/>
<feature type="domain" description="HTH cro/C1-type" evidence="1">
    <location>
        <begin position="17"/>
        <end position="61"/>
    </location>
</feature>
<dbReference type="Pfam" id="PF01381">
    <property type="entry name" value="HTH_3"/>
    <property type="match status" value="1"/>
</dbReference>
<sequence>MTEFSENLKLLCSYSPSVSQVGRDLKINRSQLNRYLAGDSRPRIALMRKICDYFGVEEYELLLPFEEFAQIVKLRSLDKGPIVRELRQHFDHVMSLNEPRIQNLAGTFWEYHYSMARPGKIIRSLIHFSRQEDKLFYRRLERMGPHDRATLRHHRYQGVALLTGERVFLSDYEYSTGVELTQTVLYPDYAHKWRRLNGIKLGVSADHSHTPCAVRVYLERIPLSTSALRALRQCGLYDVDSSDIPDDIRDMISNVVSGPFVFAAHLYN</sequence>
<dbReference type="CDD" id="cd00093">
    <property type="entry name" value="HTH_XRE"/>
    <property type="match status" value="1"/>
</dbReference>
<name>A0A2N5XN76_9HYPH</name>
<dbReference type="GO" id="GO:0003677">
    <property type="term" value="F:DNA binding"/>
    <property type="evidence" value="ECO:0007669"/>
    <property type="project" value="InterPro"/>
</dbReference>
<reference evidence="2 3" key="1">
    <citation type="submission" date="2018-01" db="EMBL/GenBank/DDBJ databases">
        <title>The draft genome sequence of Cohaesibacter sp. H1304.</title>
        <authorList>
            <person name="Wang N.-N."/>
            <person name="Du Z.-J."/>
        </authorList>
    </citation>
    <scope>NUCLEOTIDE SEQUENCE [LARGE SCALE GENOMIC DNA]</scope>
    <source>
        <strain evidence="2 3">H1304</strain>
    </source>
</reference>
<proteinExistence type="predicted"/>
<dbReference type="EMBL" id="PKUQ01000042">
    <property type="protein sequence ID" value="PLW76006.1"/>
    <property type="molecule type" value="Genomic_DNA"/>
</dbReference>
<evidence type="ECO:0000259" key="1">
    <source>
        <dbReference type="PROSITE" id="PS50943"/>
    </source>
</evidence>
<protein>
    <submittedName>
        <fullName evidence="2">XRE family transcriptional regulator</fullName>
    </submittedName>
</protein>
<dbReference type="PROSITE" id="PS50943">
    <property type="entry name" value="HTH_CROC1"/>
    <property type="match status" value="1"/>
</dbReference>
<keyword evidence="3" id="KW-1185">Reference proteome</keyword>
<dbReference type="Gene3D" id="1.10.260.40">
    <property type="entry name" value="lambda repressor-like DNA-binding domains"/>
    <property type="match status" value="1"/>
</dbReference>
<dbReference type="OrthoDB" id="8902678at2"/>